<dbReference type="PROSITE" id="PS50060">
    <property type="entry name" value="MAM_2"/>
    <property type="match status" value="2"/>
</dbReference>
<dbReference type="InterPro" id="IPR000998">
    <property type="entry name" value="MAM_dom"/>
</dbReference>
<accession>A0A817A1I3</accession>
<dbReference type="EMBL" id="CAJNRF010017716">
    <property type="protein sequence ID" value="CAF2237408.1"/>
    <property type="molecule type" value="Genomic_DNA"/>
</dbReference>
<dbReference type="InterPro" id="IPR036055">
    <property type="entry name" value="LDL_receptor-like_sf"/>
</dbReference>
<dbReference type="Gene3D" id="2.60.120.200">
    <property type="match status" value="1"/>
</dbReference>
<dbReference type="InterPro" id="IPR051560">
    <property type="entry name" value="MAM_domain-containing"/>
</dbReference>
<reference evidence="4" key="1">
    <citation type="submission" date="2021-02" db="EMBL/GenBank/DDBJ databases">
        <authorList>
            <person name="Nowell W R."/>
        </authorList>
    </citation>
    <scope>NUCLEOTIDE SEQUENCE</scope>
</reference>
<dbReference type="SUPFAM" id="SSF49899">
    <property type="entry name" value="Concanavalin A-like lectins/glucanases"/>
    <property type="match status" value="1"/>
</dbReference>
<gene>
    <name evidence="4" type="ORF">WKI299_LOCUS36335</name>
</gene>
<comment type="caution">
    <text evidence="4">The sequence shown here is derived from an EMBL/GenBank/DDBJ whole genome shotgun (WGS) entry which is preliminary data.</text>
</comment>
<evidence type="ECO:0000313" key="4">
    <source>
        <dbReference type="EMBL" id="CAF2237408.1"/>
    </source>
</evidence>
<sequence>MYHFKYDLIQNIQQHFDGECQAADRFHCACGSCIPKVRICDTTDDRGDHSDESSRLCASYQTYTFNISCCDWIHDNSAQFKWALNRGPSPSHETGPNRDHSTGYAPGQYAFIVASFPQLPGHTARLISRAFQPRKHQVTTSFQVLIEGVVGASFMSYKIFSSECEAYISTELSITSSTTTPAPRPCPIVAQFRCTGTNVCIDKDKDRCGPCNFEKNDCGWEDVSWST</sequence>
<dbReference type="SUPFAM" id="SSF57424">
    <property type="entry name" value="LDL receptor-like module"/>
    <property type="match status" value="1"/>
</dbReference>
<feature type="domain" description="MAM" evidence="3">
    <location>
        <begin position="209"/>
        <end position="227"/>
    </location>
</feature>
<dbReference type="PROSITE" id="PS50068">
    <property type="entry name" value="LDLRA_2"/>
    <property type="match status" value="1"/>
</dbReference>
<evidence type="ECO:0000256" key="2">
    <source>
        <dbReference type="PROSITE-ProRule" id="PRU00124"/>
    </source>
</evidence>
<dbReference type="AlphaFoldDB" id="A0A817A1I3"/>
<dbReference type="GO" id="GO:0016020">
    <property type="term" value="C:membrane"/>
    <property type="evidence" value="ECO:0007669"/>
    <property type="project" value="InterPro"/>
</dbReference>
<dbReference type="SMART" id="SM00192">
    <property type="entry name" value="LDLa"/>
    <property type="match status" value="1"/>
</dbReference>
<keyword evidence="1" id="KW-1015">Disulfide bond</keyword>
<dbReference type="Pfam" id="PF00629">
    <property type="entry name" value="MAM"/>
    <property type="match status" value="1"/>
</dbReference>
<protein>
    <recommendedName>
        <fullName evidence="3">MAM domain-containing protein</fullName>
    </recommendedName>
</protein>
<dbReference type="InterPro" id="IPR013320">
    <property type="entry name" value="ConA-like_dom_sf"/>
</dbReference>
<dbReference type="Proteomes" id="UP000663856">
    <property type="component" value="Unassembled WGS sequence"/>
</dbReference>
<organism evidence="4 5">
    <name type="scientific">Rotaria magnacalcarata</name>
    <dbReference type="NCBI Taxonomy" id="392030"/>
    <lineage>
        <taxon>Eukaryota</taxon>
        <taxon>Metazoa</taxon>
        <taxon>Spiralia</taxon>
        <taxon>Gnathifera</taxon>
        <taxon>Rotifera</taxon>
        <taxon>Eurotatoria</taxon>
        <taxon>Bdelloidea</taxon>
        <taxon>Philodinida</taxon>
        <taxon>Philodinidae</taxon>
        <taxon>Rotaria</taxon>
    </lineage>
</organism>
<dbReference type="InterPro" id="IPR002172">
    <property type="entry name" value="LDrepeatLR_classA_rpt"/>
</dbReference>
<evidence type="ECO:0000313" key="5">
    <source>
        <dbReference type="Proteomes" id="UP000663856"/>
    </source>
</evidence>
<dbReference type="PANTHER" id="PTHR23282:SF142">
    <property type="entry name" value="MAM DOMAIN-CONTAINING PROTEIN"/>
    <property type="match status" value="1"/>
</dbReference>
<dbReference type="Gene3D" id="4.10.400.10">
    <property type="entry name" value="Low-density Lipoprotein Receptor"/>
    <property type="match status" value="1"/>
</dbReference>
<evidence type="ECO:0000256" key="1">
    <source>
        <dbReference type="ARBA" id="ARBA00023157"/>
    </source>
</evidence>
<evidence type="ECO:0000259" key="3">
    <source>
        <dbReference type="PROSITE" id="PS50060"/>
    </source>
</evidence>
<dbReference type="CDD" id="cd00112">
    <property type="entry name" value="LDLa"/>
    <property type="match status" value="1"/>
</dbReference>
<feature type="domain" description="MAM" evidence="3">
    <location>
        <begin position="61"/>
        <end position="142"/>
    </location>
</feature>
<comment type="caution">
    <text evidence="2">Lacks conserved residue(s) required for the propagation of feature annotation.</text>
</comment>
<name>A0A817A1I3_9BILA</name>
<dbReference type="PANTHER" id="PTHR23282">
    <property type="entry name" value="APICAL ENDOSOMAL GLYCOPROTEIN PRECURSOR"/>
    <property type="match status" value="1"/>
</dbReference>
<proteinExistence type="predicted"/>